<evidence type="ECO:0000313" key="2">
    <source>
        <dbReference type="EMBL" id="CCF47810.1"/>
    </source>
</evidence>
<name>H1W5P6_COLHI</name>
<evidence type="ECO:0000256" key="1">
    <source>
        <dbReference type="SAM" id="MobiDB-lite"/>
    </source>
</evidence>
<accession>H1W5P6</accession>
<feature type="compositionally biased region" description="Low complexity" evidence="1">
    <location>
        <begin position="8"/>
        <end position="23"/>
    </location>
</feature>
<feature type="region of interest" description="Disordered" evidence="1">
    <location>
        <begin position="1"/>
        <end position="50"/>
    </location>
</feature>
<protein>
    <submittedName>
        <fullName evidence="2">Uncharacterized protein</fullName>
    </submittedName>
</protein>
<feature type="non-terminal residue" evidence="2">
    <location>
        <position position="1"/>
    </location>
</feature>
<sequence>GKRSAVASSSSSSNNNNTTTTTTPASITKYRTTNQRSSKAPTNPRGKSKAMPVMQVLRAVSQLSAHHLLSTSTRPRPLWI</sequence>
<reference evidence="3" key="1">
    <citation type="journal article" date="2012" name="Nat. Genet.">
        <title>Lifestyle transitions in plant pathogenic Colletotrichum fungi deciphered by genome and transcriptome analyses.</title>
        <authorList>
            <person name="O'Connell R.J."/>
            <person name="Thon M.R."/>
            <person name="Hacquard S."/>
            <person name="Amyotte S.G."/>
            <person name="Kleemann J."/>
            <person name="Torres M.F."/>
            <person name="Damm U."/>
            <person name="Buiate E.A."/>
            <person name="Epstein L."/>
            <person name="Alkan N."/>
            <person name="Altmueller J."/>
            <person name="Alvarado-Balderrama L."/>
            <person name="Bauser C.A."/>
            <person name="Becker C."/>
            <person name="Birren B.W."/>
            <person name="Chen Z."/>
            <person name="Choi J."/>
            <person name="Crouch J.A."/>
            <person name="Duvick J.P."/>
            <person name="Farman M.A."/>
            <person name="Gan P."/>
            <person name="Heiman D."/>
            <person name="Henrissat B."/>
            <person name="Howard R.J."/>
            <person name="Kabbage M."/>
            <person name="Koch C."/>
            <person name="Kracher B."/>
            <person name="Kubo Y."/>
            <person name="Law A.D."/>
            <person name="Lebrun M.-H."/>
            <person name="Lee Y.-H."/>
            <person name="Miyara I."/>
            <person name="Moore N."/>
            <person name="Neumann U."/>
            <person name="Nordstroem K."/>
            <person name="Panaccione D.G."/>
            <person name="Panstruga R."/>
            <person name="Place M."/>
            <person name="Proctor R.H."/>
            <person name="Prusky D."/>
            <person name="Rech G."/>
            <person name="Reinhardt R."/>
            <person name="Rollins J.A."/>
            <person name="Rounsley S."/>
            <person name="Schardl C.L."/>
            <person name="Schwartz D.C."/>
            <person name="Shenoy N."/>
            <person name="Shirasu K."/>
            <person name="Sikhakolli U.R."/>
            <person name="Stueber K."/>
            <person name="Sukno S.A."/>
            <person name="Sweigard J.A."/>
            <person name="Takano Y."/>
            <person name="Takahara H."/>
            <person name="Trail F."/>
            <person name="van der Does H.C."/>
            <person name="Voll L.M."/>
            <person name="Will I."/>
            <person name="Young S."/>
            <person name="Zeng Q."/>
            <person name="Zhang J."/>
            <person name="Zhou S."/>
            <person name="Dickman M.B."/>
            <person name="Schulze-Lefert P."/>
            <person name="Ver Loren van Themaat E."/>
            <person name="Ma L.-J."/>
            <person name="Vaillancourt L.J."/>
        </authorList>
    </citation>
    <scope>NUCLEOTIDE SEQUENCE [LARGE SCALE GENOMIC DNA]</scope>
    <source>
        <strain evidence="3">IMI 349063</strain>
    </source>
</reference>
<proteinExistence type="predicted"/>
<dbReference type="HOGENOM" id="CLU_2596499_0_0_1"/>
<evidence type="ECO:0000313" key="3">
    <source>
        <dbReference type="Proteomes" id="UP000007174"/>
    </source>
</evidence>
<dbReference type="AlphaFoldDB" id="H1W5P6"/>
<dbReference type="EMBL" id="CACQ02010176">
    <property type="protein sequence ID" value="CCF47810.1"/>
    <property type="molecule type" value="Genomic_DNA"/>
</dbReference>
<feature type="compositionally biased region" description="Polar residues" evidence="1">
    <location>
        <begin position="24"/>
        <end position="41"/>
    </location>
</feature>
<gene>
    <name evidence="2" type="ORF">CH063_16045</name>
</gene>
<organism evidence="2 3">
    <name type="scientific">Colletotrichum higginsianum (strain IMI 349063)</name>
    <name type="common">Crucifer anthracnose fungus</name>
    <dbReference type="NCBI Taxonomy" id="759273"/>
    <lineage>
        <taxon>Eukaryota</taxon>
        <taxon>Fungi</taxon>
        <taxon>Dikarya</taxon>
        <taxon>Ascomycota</taxon>
        <taxon>Pezizomycotina</taxon>
        <taxon>Sordariomycetes</taxon>
        <taxon>Hypocreomycetidae</taxon>
        <taxon>Glomerellales</taxon>
        <taxon>Glomerellaceae</taxon>
        <taxon>Colletotrichum</taxon>
        <taxon>Colletotrichum destructivum species complex</taxon>
    </lineage>
</organism>
<dbReference type="Proteomes" id="UP000007174">
    <property type="component" value="Unassembled WGS sequence"/>
</dbReference>